<sequence length="211" mass="23710">MNLTRRLAVMLFMAFTAGAGAKDLGTWGNLFEPAEQDMLVFIQNRLKSMEQSGELDTLKNEAIERVKRNAVRPPPVAGLTPAIKYRAFGFDPTFTVNETITDMKGNIIARKGDKVNPLDRVPYSQTLYFIDGDNRDEVAWMKKQLPGAGDFKVILVKGNIKETSDALDERIYFDQAGVLTTKFGFEHTPVRITRDNRVLKVEEIPVTGARK</sequence>
<proteinExistence type="predicted"/>
<evidence type="ECO:0000256" key="1">
    <source>
        <dbReference type="SAM" id="SignalP"/>
    </source>
</evidence>
<reference evidence="2 3" key="1">
    <citation type="submission" date="2023-10" db="EMBL/GenBank/DDBJ databases">
        <title>Genome sequencing of the isolated polysaccharide-producing bacterium Kosakonia sacchari KS2022.</title>
        <authorList>
            <person name="Yi X."/>
        </authorList>
    </citation>
    <scope>NUCLEOTIDE SEQUENCE [LARGE SCALE GENOMIC DNA]</scope>
    <source>
        <strain evidence="2 3">KS2022</strain>
        <plasmid evidence="2 3">pKS2022</plasmid>
    </source>
</reference>
<name>A0ABZ0MWM2_9ENTR</name>
<keyword evidence="2" id="KW-0614">Plasmid</keyword>
<evidence type="ECO:0000313" key="3">
    <source>
        <dbReference type="Proteomes" id="UP001302368"/>
    </source>
</evidence>
<gene>
    <name evidence="2" type="primary">traW</name>
    <name evidence="2" type="ORF">Q8Y70_24175</name>
</gene>
<keyword evidence="1" id="KW-0732">Signal</keyword>
<geneLocation type="plasmid" evidence="2 3">
    <name>pKS2022</name>
</geneLocation>
<evidence type="ECO:0000313" key="2">
    <source>
        <dbReference type="EMBL" id="WOZ79943.1"/>
    </source>
</evidence>
<accession>A0ABZ0MWM2</accession>
<keyword evidence="3" id="KW-1185">Reference proteome</keyword>
<feature type="signal peptide" evidence="1">
    <location>
        <begin position="1"/>
        <end position="21"/>
    </location>
</feature>
<protein>
    <submittedName>
        <fullName evidence="2">Type-F conjugative transfer system protein TraW</fullName>
    </submittedName>
</protein>
<dbReference type="RefSeq" id="WP_305737768.1">
    <property type="nucleotide sequence ID" value="NZ_CP137745.1"/>
</dbReference>
<organism evidence="2 3">
    <name type="scientific">Kosakonia sacchari</name>
    <dbReference type="NCBI Taxonomy" id="1158459"/>
    <lineage>
        <taxon>Bacteria</taxon>
        <taxon>Pseudomonadati</taxon>
        <taxon>Pseudomonadota</taxon>
        <taxon>Gammaproteobacteria</taxon>
        <taxon>Enterobacterales</taxon>
        <taxon>Enterobacteriaceae</taxon>
        <taxon>Kosakonia</taxon>
    </lineage>
</organism>
<dbReference type="InterPro" id="IPR014114">
    <property type="entry name" value="TraW"/>
</dbReference>
<dbReference type="Proteomes" id="UP001302368">
    <property type="component" value="Plasmid pKS2022"/>
</dbReference>
<dbReference type="NCBIfam" id="NF010298">
    <property type="entry name" value="PRK13738.1"/>
    <property type="match status" value="1"/>
</dbReference>
<dbReference type="NCBIfam" id="TIGR02743">
    <property type="entry name" value="TraW"/>
    <property type="match status" value="1"/>
</dbReference>
<dbReference type="EMBL" id="CP137745">
    <property type="protein sequence ID" value="WOZ79943.1"/>
    <property type="molecule type" value="Genomic_DNA"/>
</dbReference>
<feature type="chain" id="PRO_5046605999" evidence="1">
    <location>
        <begin position="22"/>
        <end position="211"/>
    </location>
</feature>